<dbReference type="eggNOG" id="COG2304">
    <property type="taxonomic scope" value="Bacteria"/>
</dbReference>
<dbReference type="KEGG" id="sna:Snas_3080"/>
<evidence type="ECO:0000313" key="3">
    <source>
        <dbReference type="Proteomes" id="UP000000844"/>
    </source>
</evidence>
<dbReference type="Proteomes" id="UP000000844">
    <property type="component" value="Chromosome"/>
</dbReference>
<evidence type="ECO:0000313" key="2">
    <source>
        <dbReference type="EMBL" id="ADD42751.1"/>
    </source>
</evidence>
<reference evidence="2 3" key="1">
    <citation type="journal article" date="2009" name="Stand. Genomic Sci.">
        <title>Complete genome sequence of Stackebrandtia nassauensis type strain (LLR-40K-21).</title>
        <authorList>
            <person name="Munk C."/>
            <person name="Lapidus A."/>
            <person name="Copeland A."/>
            <person name="Jando M."/>
            <person name="Mayilraj S."/>
            <person name="Glavina Del Rio T."/>
            <person name="Nolan M."/>
            <person name="Chen F."/>
            <person name="Lucas S."/>
            <person name="Tice H."/>
            <person name="Cheng J.F."/>
            <person name="Han C."/>
            <person name="Detter J.C."/>
            <person name="Bruce D."/>
            <person name="Goodwin L."/>
            <person name="Chain P."/>
            <person name="Pitluck S."/>
            <person name="Goker M."/>
            <person name="Ovchinikova G."/>
            <person name="Pati A."/>
            <person name="Ivanova N."/>
            <person name="Mavromatis K."/>
            <person name="Chen A."/>
            <person name="Palaniappan K."/>
            <person name="Land M."/>
            <person name="Hauser L."/>
            <person name="Chang Y.J."/>
            <person name="Jeffries C.D."/>
            <person name="Bristow J."/>
            <person name="Eisen J.A."/>
            <person name="Markowitz V."/>
            <person name="Hugenholtz P."/>
            <person name="Kyrpides N.C."/>
            <person name="Klenk H.P."/>
        </authorList>
    </citation>
    <scope>NUCLEOTIDE SEQUENCE [LARGE SCALE GENOMIC DNA]</scope>
    <source>
        <strain evidence="3">DSM 44728 / CIP 108903 / NRRL B-16338 / NBRC 102104 / LLR-40K-21</strain>
    </source>
</reference>
<keyword evidence="3" id="KW-1185">Reference proteome</keyword>
<feature type="signal peptide" evidence="1">
    <location>
        <begin position="1"/>
        <end position="22"/>
    </location>
</feature>
<keyword evidence="1" id="KW-0732">Signal</keyword>
<organism evidence="2 3">
    <name type="scientific">Stackebrandtia nassauensis (strain DSM 44728 / CIP 108903 / NRRL B-16338 / NBRC 102104 / LLR-40K-21)</name>
    <dbReference type="NCBI Taxonomy" id="446470"/>
    <lineage>
        <taxon>Bacteria</taxon>
        <taxon>Bacillati</taxon>
        <taxon>Actinomycetota</taxon>
        <taxon>Actinomycetes</taxon>
        <taxon>Glycomycetales</taxon>
        <taxon>Glycomycetaceae</taxon>
        <taxon>Stackebrandtia</taxon>
    </lineage>
</organism>
<sequence>MRFRPRTIIAAVAVLGTATAVAAFTIPASADDNGEKVTESHEVFSPNGDIDRKKVTREVKDDPAPRSTVRKAEVVPILDNGPTEEKLDIVVVGDGYTEADMATYEEHTRSKMDEVFAVEPFKSYKDQFNVWMVKVVSKESGVDHDPQGTLRDTALDMEFWCGDTERLLCVNTTKAKQYAAEAPDVDQVLALGNSTKYGGAGYPSEDVGTSSGGNEQAGQVVVHEFGHSIGDLADEYTYGGGDTYTGPEVGEVNASIKDRATQESEKVKWHQWMGEETPDGGTIDTYDGCRYYEHGIFRPSDNSIMRELGREFNLPGREAMIGAFHDSAAVASPTVPTKQKVAVGEELGLELPDVHGDHTIEWKVDGKVVKSASGKTSLDTGGLKLDSGKHEVSVTVTDTTDWVRDEKLRADNLTDTFTWTVA</sequence>
<dbReference type="InterPro" id="IPR019026">
    <property type="entry name" value="Peptidase_M64_IgA"/>
</dbReference>
<dbReference type="Gene3D" id="3.40.390.10">
    <property type="entry name" value="Collagenase (Catalytic Domain)"/>
    <property type="match status" value="1"/>
</dbReference>
<dbReference type="AlphaFoldDB" id="D3QAG8"/>
<evidence type="ECO:0008006" key="4">
    <source>
        <dbReference type="Google" id="ProtNLM"/>
    </source>
</evidence>
<name>D3QAG8_STANL</name>
<dbReference type="RefSeq" id="WP_013018322.1">
    <property type="nucleotide sequence ID" value="NC_013947.1"/>
</dbReference>
<protein>
    <recommendedName>
        <fullName evidence="4">IgA peptidase M64</fullName>
    </recommendedName>
</protein>
<dbReference type="HOGENOM" id="CLU_038054_0_0_11"/>
<dbReference type="InterPro" id="IPR024079">
    <property type="entry name" value="MetalloPept_cat_dom_sf"/>
</dbReference>
<dbReference type="GO" id="GO:0008237">
    <property type="term" value="F:metallopeptidase activity"/>
    <property type="evidence" value="ECO:0007669"/>
    <property type="project" value="InterPro"/>
</dbReference>
<accession>D3QAG8</accession>
<gene>
    <name evidence="2" type="ordered locus">Snas_3080</name>
</gene>
<dbReference type="Pfam" id="PF09471">
    <property type="entry name" value="Peptidase_M64"/>
    <property type="match status" value="1"/>
</dbReference>
<feature type="chain" id="PRO_5039265938" description="IgA peptidase M64" evidence="1">
    <location>
        <begin position="23"/>
        <end position="422"/>
    </location>
</feature>
<dbReference type="STRING" id="446470.Snas_3080"/>
<dbReference type="OrthoDB" id="4523226at2"/>
<dbReference type="EMBL" id="CP001778">
    <property type="protein sequence ID" value="ADD42751.1"/>
    <property type="molecule type" value="Genomic_DNA"/>
</dbReference>
<proteinExistence type="predicted"/>
<evidence type="ECO:0000256" key="1">
    <source>
        <dbReference type="SAM" id="SignalP"/>
    </source>
</evidence>